<proteinExistence type="predicted"/>
<dbReference type="RefSeq" id="WP_104417952.1">
    <property type="nucleotide sequence ID" value="NZ_PTJC01000005.1"/>
</dbReference>
<dbReference type="Proteomes" id="UP000237662">
    <property type="component" value="Unassembled WGS sequence"/>
</dbReference>
<keyword evidence="3" id="KW-1185">Reference proteome</keyword>
<sequence length="454" mass="49577">MFYFPSFVAPIVLRSFRPIVFIMVFGLAASLSAQSFSGLSFDGSDDFVTLDPRLAEQLSGKKQVTLEMRVTFDALKSFDALFSFGSSQGAKKSYVFELQTSGGGGNYLATNVSNGKEDFRVADQTRLEIGREYLISLVFDGTQREATERTRLYIDGARQQLTGGKNAPSVTADLDADTPIYIGREKNRYANITVSELRLWKTARTEQEIVANAVEQADNGVDADMIASYGFNKPYGETDPQALRTLEDAGGNAFPGTLSNFAFTGSSSNWVGMAAVLPVELIAFSATVTATENDLEWTVINERDLSHYTVERSTSGSGDWSPVATFLAKAGEQVSTYTYRYFDVAPVGSAYYRLRMVDIDGTFTLSEVRYVGRSSGDKLAVYPNPATDHFTLALPVGGAVSLQLSDASGRQLWSKQLPAGTTTITESTRDAAPGLYILTVRMNSTSWSQRLVIR</sequence>
<evidence type="ECO:0000313" key="3">
    <source>
        <dbReference type="Proteomes" id="UP000237662"/>
    </source>
</evidence>
<dbReference type="OrthoDB" id="9801383at2"/>
<dbReference type="Gene3D" id="2.60.40.10">
    <property type="entry name" value="Immunoglobulins"/>
    <property type="match status" value="1"/>
</dbReference>
<dbReference type="InterPro" id="IPR026444">
    <property type="entry name" value="Secre_tail"/>
</dbReference>
<dbReference type="Gene3D" id="2.60.120.200">
    <property type="match status" value="1"/>
</dbReference>
<dbReference type="GO" id="GO:0004553">
    <property type="term" value="F:hydrolase activity, hydrolyzing O-glycosyl compounds"/>
    <property type="evidence" value="ECO:0007669"/>
    <property type="project" value="UniProtKB-ARBA"/>
</dbReference>
<dbReference type="SUPFAM" id="SSF49899">
    <property type="entry name" value="Concanavalin A-like lectins/glucanases"/>
    <property type="match status" value="1"/>
</dbReference>
<dbReference type="NCBIfam" id="TIGR04183">
    <property type="entry name" value="Por_Secre_tail"/>
    <property type="match status" value="1"/>
</dbReference>
<dbReference type="GO" id="GO:0005975">
    <property type="term" value="P:carbohydrate metabolic process"/>
    <property type="evidence" value="ECO:0007669"/>
    <property type="project" value="UniProtKB-ARBA"/>
</dbReference>
<dbReference type="InterPro" id="IPR013783">
    <property type="entry name" value="Ig-like_fold"/>
</dbReference>
<evidence type="ECO:0000259" key="1">
    <source>
        <dbReference type="Pfam" id="PF18962"/>
    </source>
</evidence>
<evidence type="ECO:0000313" key="2">
    <source>
        <dbReference type="EMBL" id="PPK87337.1"/>
    </source>
</evidence>
<dbReference type="AlphaFoldDB" id="A0A2S6I799"/>
<name>A0A2S6I799_9BACT</name>
<feature type="domain" description="Secretion system C-terminal sorting" evidence="1">
    <location>
        <begin position="381"/>
        <end position="453"/>
    </location>
</feature>
<comment type="caution">
    <text evidence="2">The sequence shown here is derived from an EMBL/GenBank/DDBJ whole genome shotgun (WGS) entry which is preliminary data.</text>
</comment>
<organism evidence="2 3">
    <name type="scientific">Neolewinella xylanilytica</name>
    <dbReference type="NCBI Taxonomy" id="1514080"/>
    <lineage>
        <taxon>Bacteria</taxon>
        <taxon>Pseudomonadati</taxon>
        <taxon>Bacteroidota</taxon>
        <taxon>Saprospiria</taxon>
        <taxon>Saprospirales</taxon>
        <taxon>Lewinellaceae</taxon>
        <taxon>Neolewinella</taxon>
    </lineage>
</organism>
<accession>A0A2S6I799</accession>
<gene>
    <name evidence="2" type="ORF">CLV84_0277</name>
</gene>
<dbReference type="Pfam" id="PF18962">
    <property type="entry name" value="Por_Secre_tail"/>
    <property type="match status" value="1"/>
</dbReference>
<protein>
    <submittedName>
        <fullName evidence="2">Putative secreted protein (Por secretion system target)</fullName>
    </submittedName>
</protein>
<dbReference type="InterPro" id="IPR013320">
    <property type="entry name" value="ConA-like_dom_sf"/>
</dbReference>
<dbReference type="Pfam" id="PF13385">
    <property type="entry name" value="Laminin_G_3"/>
    <property type="match status" value="1"/>
</dbReference>
<reference evidence="2 3" key="1">
    <citation type="submission" date="2018-02" db="EMBL/GenBank/DDBJ databases">
        <title>Genomic Encyclopedia of Archaeal and Bacterial Type Strains, Phase II (KMG-II): from individual species to whole genera.</title>
        <authorList>
            <person name="Goeker M."/>
        </authorList>
    </citation>
    <scope>NUCLEOTIDE SEQUENCE [LARGE SCALE GENOMIC DNA]</scope>
    <source>
        <strain evidence="2 3">DSM 29526</strain>
    </source>
</reference>
<dbReference type="EMBL" id="PTJC01000005">
    <property type="protein sequence ID" value="PPK87337.1"/>
    <property type="molecule type" value="Genomic_DNA"/>
</dbReference>